<dbReference type="PANTHER" id="PTHR46268:SF15">
    <property type="entry name" value="UNIVERSAL STRESS PROTEIN HP_0031"/>
    <property type="match status" value="1"/>
</dbReference>
<dbReference type="InterPro" id="IPR014729">
    <property type="entry name" value="Rossmann-like_a/b/a_fold"/>
</dbReference>
<proteinExistence type="inferred from homology"/>
<dbReference type="PRINTS" id="PR01438">
    <property type="entry name" value="UNVRSLSTRESS"/>
</dbReference>
<dbReference type="SUPFAM" id="SSF52402">
    <property type="entry name" value="Adenine nucleotide alpha hydrolases-like"/>
    <property type="match status" value="2"/>
</dbReference>
<dbReference type="PANTHER" id="PTHR46268">
    <property type="entry name" value="STRESS RESPONSE PROTEIN NHAX"/>
    <property type="match status" value="1"/>
</dbReference>
<dbReference type="InterPro" id="IPR006016">
    <property type="entry name" value="UspA"/>
</dbReference>
<evidence type="ECO:0000259" key="2">
    <source>
        <dbReference type="Pfam" id="PF00582"/>
    </source>
</evidence>
<evidence type="ECO:0000313" key="3">
    <source>
        <dbReference type="EMBL" id="MFC3460423.1"/>
    </source>
</evidence>
<dbReference type="CDD" id="cd00293">
    <property type="entry name" value="USP-like"/>
    <property type="match status" value="2"/>
</dbReference>
<dbReference type="Gene3D" id="3.40.50.620">
    <property type="entry name" value="HUPs"/>
    <property type="match status" value="2"/>
</dbReference>
<keyword evidence="4" id="KW-1185">Reference proteome</keyword>
<organism evidence="3 4">
    <name type="scientific">Massilia haematophila</name>
    <dbReference type="NCBI Taxonomy" id="457923"/>
    <lineage>
        <taxon>Bacteria</taxon>
        <taxon>Pseudomonadati</taxon>
        <taxon>Pseudomonadota</taxon>
        <taxon>Betaproteobacteria</taxon>
        <taxon>Burkholderiales</taxon>
        <taxon>Oxalobacteraceae</taxon>
        <taxon>Telluria group</taxon>
        <taxon>Massilia</taxon>
    </lineage>
</organism>
<comment type="caution">
    <text evidence="3">The sequence shown here is derived from an EMBL/GenBank/DDBJ whole genome shotgun (WGS) entry which is preliminary data.</text>
</comment>
<evidence type="ECO:0000313" key="4">
    <source>
        <dbReference type="Proteomes" id="UP001595665"/>
    </source>
</evidence>
<sequence length="297" mass="31470">MNDSLDASLPKKLLLATDLSARCDRPLERARQLAAQWQAALELLTVREGPQVPAEVVQWLAGPEASTEAEFDARRDIAREFDGCGFPVSLHFADGDVAEAIAQAAGRMDSDLVIAGAARANTLGEMFLGSTVERLARSLGRPLLVVRQRARAPYRRILVPTDFSAAARLALATAARLFPEAQLIAFHAHEAGLEALADAAPAGGVGGNLGPRGERFLDACGLPPQARARVVIDSAPGAPQAAIARYVREHGVDLAVLGLHGQAGMLRLFVGSKGEQLLRSLDCDTLLVCTEASDENT</sequence>
<name>A0ABV7PQD9_9BURK</name>
<dbReference type="RefSeq" id="WP_379736993.1">
    <property type="nucleotide sequence ID" value="NZ_JBHRVV010000001.1"/>
</dbReference>
<accession>A0ABV7PQD9</accession>
<feature type="domain" description="UspA" evidence="2">
    <location>
        <begin position="154"/>
        <end position="288"/>
    </location>
</feature>
<dbReference type="Pfam" id="PF00582">
    <property type="entry name" value="Usp"/>
    <property type="match status" value="2"/>
</dbReference>
<evidence type="ECO:0000256" key="1">
    <source>
        <dbReference type="ARBA" id="ARBA00008791"/>
    </source>
</evidence>
<comment type="similarity">
    <text evidence="1">Belongs to the universal stress protein A family.</text>
</comment>
<dbReference type="Proteomes" id="UP001595665">
    <property type="component" value="Unassembled WGS sequence"/>
</dbReference>
<dbReference type="EMBL" id="JBHRVV010000001">
    <property type="protein sequence ID" value="MFC3460423.1"/>
    <property type="molecule type" value="Genomic_DNA"/>
</dbReference>
<reference evidence="4" key="1">
    <citation type="journal article" date="2019" name="Int. J. Syst. Evol. Microbiol.">
        <title>The Global Catalogue of Microorganisms (GCM) 10K type strain sequencing project: providing services to taxonomists for standard genome sequencing and annotation.</title>
        <authorList>
            <consortium name="The Broad Institute Genomics Platform"/>
            <consortium name="The Broad Institute Genome Sequencing Center for Infectious Disease"/>
            <person name="Wu L."/>
            <person name="Ma J."/>
        </authorList>
    </citation>
    <scope>NUCLEOTIDE SEQUENCE [LARGE SCALE GENOMIC DNA]</scope>
    <source>
        <strain evidence="4">CCM 7480</strain>
    </source>
</reference>
<dbReference type="InterPro" id="IPR006015">
    <property type="entry name" value="Universal_stress_UspA"/>
</dbReference>
<gene>
    <name evidence="3" type="ORF">ACFOPH_19505</name>
</gene>
<feature type="domain" description="UspA" evidence="2">
    <location>
        <begin position="11"/>
        <end position="147"/>
    </location>
</feature>
<protein>
    <submittedName>
        <fullName evidence="3">Universal stress protein</fullName>
    </submittedName>
</protein>